<evidence type="ECO:0000313" key="3">
    <source>
        <dbReference type="Proteomes" id="UP000183471"/>
    </source>
</evidence>
<dbReference type="Gene3D" id="1.10.1220.10">
    <property type="entry name" value="Met repressor-like"/>
    <property type="match status" value="1"/>
</dbReference>
<dbReference type="Proteomes" id="UP000183471">
    <property type="component" value="Unassembled WGS sequence"/>
</dbReference>
<accession>A0ABY0T6P2</accession>
<evidence type="ECO:0000259" key="1">
    <source>
        <dbReference type="Pfam" id="PF01402"/>
    </source>
</evidence>
<dbReference type="Pfam" id="PF01402">
    <property type="entry name" value="RHH_1"/>
    <property type="match status" value="1"/>
</dbReference>
<dbReference type="InterPro" id="IPR010985">
    <property type="entry name" value="Ribbon_hlx_hlx"/>
</dbReference>
<reference evidence="2 3" key="1">
    <citation type="submission" date="2016-10" db="EMBL/GenBank/DDBJ databases">
        <authorList>
            <person name="Varghese N."/>
            <person name="Submissions S."/>
        </authorList>
    </citation>
    <scope>NUCLEOTIDE SEQUENCE [LARGE SCALE GENOMIC DNA]</scope>
    <source>
        <strain evidence="2 3">Nl1</strain>
    </source>
</reference>
<dbReference type="EMBL" id="FNKY01000001">
    <property type="protein sequence ID" value="SDQ34787.1"/>
    <property type="molecule type" value="Genomic_DNA"/>
</dbReference>
<dbReference type="InterPro" id="IPR013321">
    <property type="entry name" value="Arc_rbn_hlx_hlx"/>
</dbReference>
<comment type="caution">
    <text evidence="2">The sequence shown here is derived from an EMBL/GenBank/DDBJ whole genome shotgun (WGS) entry which is preliminary data.</text>
</comment>
<protein>
    <submittedName>
        <fullName evidence="2">Ribbon-helix-helix protein, copG family</fullName>
    </submittedName>
</protein>
<gene>
    <name evidence="2" type="ORF">SAMN05216402_0495</name>
</gene>
<name>A0ABY0T6P2_9PROT</name>
<dbReference type="SUPFAM" id="SSF47598">
    <property type="entry name" value="Ribbon-helix-helix"/>
    <property type="match status" value="1"/>
</dbReference>
<evidence type="ECO:0000313" key="2">
    <source>
        <dbReference type="EMBL" id="SDQ34787.1"/>
    </source>
</evidence>
<organism evidence="2 3">
    <name type="scientific">Nitrosospira multiformis</name>
    <dbReference type="NCBI Taxonomy" id="1231"/>
    <lineage>
        <taxon>Bacteria</taxon>
        <taxon>Pseudomonadati</taxon>
        <taxon>Pseudomonadota</taxon>
        <taxon>Betaproteobacteria</taxon>
        <taxon>Nitrosomonadales</taxon>
        <taxon>Nitrosomonadaceae</taxon>
        <taxon>Nitrosospira</taxon>
    </lineage>
</organism>
<keyword evidence="3" id="KW-1185">Reference proteome</keyword>
<sequence>MNQPIVRKHTVAHSRYHRFAITVPERMAAQIDDICEIEGRSRSEFFREAVRIYLASRSREPQFLMPTSEEERKDNPFHTFAEWDSEADSIYDTLR</sequence>
<proteinExistence type="predicted"/>
<dbReference type="CDD" id="cd22231">
    <property type="entry name" value="RHH_NikR_HicB-like"/>
    <property type="match status" value="1"/>
</dbReference>
<feature type="domain" description="Ribbon-helix-helix protein CopG" evidence="1">
    <location>
        <begin position="18"/>
        <end position="55"/>
    </location>
</feature>
<dbReference type="InterPro" id="IPR002145">
    <property type="entry name" value="CopG"/>
</dbReference>